<dbReference type="GO" id="GO:0009231">
    <property type="term" value="P:riboflavin biosynthetic process"/>
    <property type="evidence" value="ECO:0007669"/>
    <property type="project" value="InterPro"/>
</dbReference>
<sequence length="188" mass="20262">MTSTLTVDLFISADGWAGSEGLPGYFGYLGPDLEEWIAADSAAPQVVIMGRRTYEALAALPVEAHGDAWDRVAALDKVVFSRTLREATWPNTRVCADDAVDEIPKMKAGGDVPLRTWGSLSLAKQLVGAGLVDRLRLITFPLFAGPSGREPAFAGIASTDLELVDHRVLDGRLLLVEYRPTGKDIPRA</sequence>
<dbReference type="AlphaFoldDB" id="A0A4V2ERE3"/>
<evidence type="ECO:0000313" key="3">
    <source>
        <dbReference type="Proteomes" id="UP000294257"/>
    </source>
</evidence>
<dbReference type="SUPFAM" id="SSF53597">
    <property type="entry name" value="Dihydrofolate reductase-like"/>
    <property type="match status" value="1"/>
</dbReference>
<accession>A0A4V2ERE3</accession>
<dbReference type="Proteomes" id="UP000294257">
    <property type="component" value="Unassembled WGS sequence"/>
</dbReference>
<protein>
    <submittedName>
        <fullName evidence="2">Dihydrofolate reductase</fullName>
    </submittedName>
</protein>
<gene>
    <name evidence="2" type="ORF">EV193_11673</name>
</gene>
<dbReference type="Gene3D" id="3.40.430.10">
    <property type="entry name" value="Dihydrofolate Reductase, subunit A"/>
    <property type="match status" value="1"/>
</dbReference>
<comment type="caution">
    <text evidence="2">The sequence shown here is derived from an EMBL/GenBank/DDBJ whole genome shotgun (WGS) entry which is preliminary data.</text>
</comment>
<keyword evidence="3" id="KW-1185">Reference proteome</keyword>
<dbReference type="EMBL" id="SGWQ01000016">
    <property type="protein sequence ID" value="RZS30552.1"/>
    <property type="molecule type" value="Genomic_DNA"/>
</dbReference>
<dbReference type="Pfam" id="PF01872">
    <property type="entry name" value="RibD_C"/>
    <property type="match status" value="1"/>
</dbReference>
<feature type="domain" description="Bacterial bifunctional deaminase-reductase C-terminal" evidence="1">
    <location>
        <begin position="4"/>
        <end position="174"/>
    </location>
</feature>
<name>A0A4V2ERE3_9PSEU</name>
<dbReference type="InterPro" id="IPR024072">
    <property type="entry name" value="DHFR-like_dom_sf"/>
</dbReference>
<dbReference type="GO" id="GO:0008703">
    <property type="term" value="F:5-amino-6-(5-phosphoribosylamino)uracil reductase activity"/>
    <property type="evidence" value="ECO:0007669"/>
    <property type="project" value="InterPro"/>
</dbReference>
<dbReference type="OrthoDB" id="7342392at2"/>
<organism evidence="2 3">
    <name type="scientific">Herbihabitans rhizosphaerae</name>
    <dbReference type="NCBI Taxonomy" id="1872711"/>
    <lineage>
        <taxon>Bacteria</taxon>
        <taxon>Bacillati</taxon>
        <taxon>Actinomycetota</taxon>
        <taxon>Actinomycetes</taxon>
        <taxon>Pseudonocardiales</taxon>
        <taxon>Pseudonocardiaceae</taxon>
        <taxon>Herbihabitans</taxon>
    </lineage>
</organism>
<dbReference type="InterPro" id="IPR002734">
    <property type="entry name" value="RibDG_C"/>
</dbReference>
<evidence type="ECO:0000313" key="2">
    <source>
        <dbReference type="EMBL" id="RZS30552.1"/>
    </source>
</evidence>
<proteinExistence type="predicted"/>
<dbReference type="RefSeq" id="WP_130348480.1">
    <property type="nucleotide sequence ID" value="NZ_SGWQ01000016.1"/>
</dbReference>
<reference evidence="2 3" key="1">
    <citation type="submission" date="2019-02" db="EMBL/GenBank/DDBJ databases">
        <title>Genomic Encyclopedia of Type Strains, Phase IV (KMG-IV): sequencing the most valuable type-strain genomes for metagenomic binning, comparative biology and taxonomic classification.</title>
        <authorList>
            <person name="Goeker M."/>
        </authorList>
    </citation>
    <scope>NUCLEOTIDE SEQUENCE [LARGE SCALE GENOMIC DNA]</scope>
    <source>
        <strain evidence="2 3">DSM 101727</strain>
    </source>
</reference>
<evidence type="ECO:0000259" key="1">
    <source>
        <dbReference type="Pfam" id="PF01872"/>
    </source>
</evidence>